<evidence type="ECO:0000256" key="6">
    <source>
        <dbReference type="ARBA" id="ARBA00023157"/>
    </source>
</evidence>
<sequence length="487" mass="52351">MFLFSTFHGGRFSSTLAPPFVPLAPPFVPLAPPFVLLAPPFVPLAPPFVPLAPPFVPLAPPFVPLALTLFLLTPPHVPPAPPLGWSGSYLVPNGSSPCPHGSSHMKEALQELCNCESEWPSLSPASKRLTTETQMEAPPLLQAQLQYHGLSPAGGACFTAGDVAVPPLSCRGRLLLSLLSLSGSTNQIWGEGYAATETQSLEQSPRTVPSHTRTMEPSWRTQRAALPLLFLCSALVTRPSSAIDIRADQEVLAENGTTGVLRCSFKSNQVVSSATSVSWSFQSSEPESKFSKDSYSILYYMGGKAFPGLEEFKERIQFVGDINKRDMSIQLSPVLFSDNGTYFCDVKNPPDVDGTRARTELRVVFKESMAQKNTVIIVGASVGVFLLLVLIAVAAFVGLRVVRNRHDYEGCTSLDSTSSHAPPPRKKLQSCSEASRGSPSGGSPSGGPQVEDGCVQGPVIYAQLDHSGSKNSFHKMEPVVYADIRKN</sequence>
<dbReference type="InterPro" id="IPR013106">
    <property type="entry name" value="Ig_V-set"/>
</dbReference>
<dbReference type="EMBL" id="OZ035833">
    <property type="protein sequence ID" value="CAL1572840.1"/>
    <property type="molecule type" value="Genomic_DNA"/>
</dbReference>
<dbReference type="InterPro" id="IPR013783">
    <property type="entry name" value="Ig-like_fold"/>
</dbReference>
<dbReference type="InterPro" id="IPR000920">
    <property type="entry name" value="Myelin_P0-rel"/>
</dbReference>
<keyword evidence="13" id="KW-1185">Reference proteome</keyword>
<dbReference type="SUPFAM" id="SSF48726">
    <property type="entry name" value="Immunoglobulin"/>
    <property type="match status" value="1"/>
</dbReference>
<keyword evidence="2 10" id="KW-0812">Transmembrane</keyword>
<accession>A0AAV2J692</accession>
<comment type="subcellular location">
    <subcellularLocation>
        <location evidence="1">Membrane</location>
        <topology evidence="1">Single-pass type I membrane protein</topology>
    </subcellularLocation>
</comment>
<dbReference type="AlphaFoldDB" id="A0AAV2J692"/>
<dbReference type="Pfam" id="PF07686">
    <property type="entry name" value="V-set"/>
    <property type="match status" value="1"/>
</dbReference>
<protein>
    <recommendedName>
        <fullName evidence="11">Ig-like domain-containing protein</fullName>
    </recommendedName>
</protein>
<dbReference type="Gene3D" id="2.60.40.10">
    <property type="entry name" value="Immunoglobulins"/>
    <property type="match status" value="1"/>
</dbReference>
<dbReference type="InterPro" id="IPR007110">
    <property type="entry name" value="Ig-like_dom"/>
</dbReference>
<dbReference type="SMART" id="SM00409">
    <property type="entry name" value="IG"/>
    <property type="match status" value="1"/>
</dbReference>
<evidence type="ECO:0000256" key="7">
    <source>
        <dbReference type="ARBA" id="ARBA00023180"/>
    </source>
</evidence>
<evidence type="ECO:0000256" key="1">
    <source>
        <dbReference type="ARBA" id="ARBA00004479"/>
    </source>
</evidence>
<feature type="region of interest" description="Disordered" evidence="9">
    <location>
        <begin position="413"/>
        <end position="454"/>
    </location>
</feature>
<dbReference type="GO" id="GO:0005925">
    <property type="term" value="C:focal adhesion"/>
    <property type="evidence" value="ECO:0007669"/>
    <property type="project" value="TreeGrafter"/>
</dbReference>
<evidence type="ECO:0000256" key="9">
    <source>
        <dbReference type="SAM" id="MobiDB-lite"/>
    </source>
</evidence>
<dbReference type="GO" id="GO:0009986">
    <property type="term" value="C:cell surface"/>
    <property type="evidence" value="ECO:0007669"/>
    <property type="project" value="TreeGrafter"/>
</dbReference>
<dbReference type="GO" id="GO:0005886">
    <property type="term" value="C:plasma membrane"/>
    <property type="evidence" value="ECO:0007669"/>
    <property type="project" value="TreeGrafter"/>
</dbReference>
<reference evidence="12 13" key="1">
    <citation type="submission" date="2024-04" db="EMBL/GenBank/DDBJ databases">
        <authorList>
            <person name="Waldvogel A.-M."/>
            <person name="Schoenle A."/>
        </authorList>
    </citation>
    <scope>NUCLEOTIDE SEQUENCE [LARGE SCALE GENOMIC DNA]</scope>
</reference>
<evidence type="ECO:0000256" key="10">
    <source>
        <dbReference type="SAM" id="Phobius"/>
    </source>
</evidence>
<dbReference type="SMART" id="SM00406">
    <property type="entry name" value="IGv"/>
    <property type="match status" value="1"/>
</dbReference>
<dbReference type="InterPro" id="IPR036179">
    <property type="entry name" value="Ig-like_dom_sf"/>
</dbReference>
<feature type="transmembrane region" description="Helical" evidence="10">
    <location>
        <begin position="375"/>
        <end position="399"/>
    </location>
</feature>
<dbReference type="Proteomes" id="UP001497482">
    <property type="component" value="Chromosome 11"/>
</dbReference>
<dbReference type="InterPro" id="IPR003599">
    <property type="entry name" value="Ig_sub"/>
</dbReference>
<evidence type="ECO:0000256" key="4">
    <source>
        <dbReference type="ARBA" id="ARBA00022989"/>
    </source>
</evidence>
<gene>
    <name evidence="12" type="ORF">KC01_LOCUS4840</name>
</gene>
<keyword evidence="5 10" id="KW-0472">Membrane</keyword>
<organism evidence="12 13">
    <name type="scientific">Knipowitschia caucasica</name>
    <name type="common">Caucasian dwarf goby</name>
    <name type="synonym">Pomatoschistus caucasicus</name>
    <dbReference type="NCBI Taxonomy" id="637954"/>
    <lineage>
        <taxon>Eukaryota</taxon>
        <taxon>Metazoa</taxon>
        <taxon>Chordata</taxon>
        <taxon>Craniata</taxon>
        <taxon>Vertebrata</taxon>
        <taxon>Euteleostomi</taxon>
        <taxon>Actinopterygii</taxon>
        <taxon>Neopterygii</taxon>
        <taxon>Teleostei</taxon>
        <taxon>Neoteleostei</taxon>
        <taxon>Acanthomorphata</taxon>
        <taxon>Gobiaria</taxon>
        <taxon>Gobiiformes</taxon>
        <taxon>Gobioidei</taxon>
        <taxon>Gobiidae</taxon>
        <taxon>Gobiinae</taxon>
        <taxon>Knipowitschia</taxon>
    </lineage>
</organism>
<dbReference type="PANTHER" id="PTHR13869:SF19">
    <property type="entry name" value="MYELIN PROTEIN ZERO-LIKE PROTEIN 1"/>
    <property type="match status" value="1"/>
</dbReference>
<evidence type="ECO:0000256" key="3">
    <source>
        <dbReference type="ARBA" id="ARBA00022729"/>
    </source>
</evidence>
<keyword evidence="6" id="KW-1015">Disulfide bond</keyword>
<keyword evidence="8" id="KW-0393">Immunoglobulin domain</keyword>
<evidence type="ECO:0000256" key="8">
    <source>
        <dbReference type="ARBA" id="ARBA00023319"/>
    </source>
</evidence>
<name>A0AAV2J692_KNICA</name>
<dbReference type="PRINTS" id="PR00213">
    <property type="entry name" value="MYELINP0"/>
</dbReference>
<keyword evidence="4 10" id="KW-1133">Transmembrane helix</keyword>
<evidence type="ECO:0000313" key="13">
    <source>
        <dbReference type="Proteomes" id="UP001497482"/>
    </source>
</evidence>
<feature type="domain" description="Ig-like" evidence="11">
    <location>
        <begin position="239"/>
        <end position="362"/>
    </location>
</feature>
<proteinExistence type="predicted"/>
<dbReference type="PANTHER" id="PTHR13869">
    <property type="entry name" value="MYELIN P0 RELATED"/>
    <property type="match status" value="1"/>
</dbReference>
<dbReference type="PROSITE" id="PS50835">
    <property type="entry name" value="IG_LIKE"/>
    <property type="match status" value="1"/>
</dbReference>
<evidence type="ECO:0000313" key="12">
    <source>
        <dbReference type="EMBL" id="CAL1572840.1"/>
    </source>
</evidence>
<keyword evidence="3" id="KW-0732">Signal</keyword>
<evidence type="ECO:0000256" key="5">
    <source>
        <dbReference type="ARBA" id="ARBA00023136"/>
    </source>
</evidence>
<evidence type="ECO:0000256" key="2">
    <source>
        <dbReference type="ARBA" id="ARBA00022692"/>
    </source>
</evidence>
<keyword evidence="7" id="KW-0325">Glycoprotein</keyword>
<evidence type="ECO:0000259" key="11">
    <source>
        <dbReference type="PROSITE" id="PS50835"/>
    </source>
</evidence>